<evidence type="ECO:0000313" key="2">
    <source>
        <dbReference type="Proteomes" id="UP000593576"/>
    </source>
</evidence>
<dbReference type="Proteomes" id="UP000593576">
    <property type="component" value="Unassembled WGS sequence"/>
</dbReference>
<evidence type="ECO:0000313" key="1">
    <source>
        <dbReference type="EMBL" id="MBA0875828.1"/>
    </source>
</evidence>
<name>A0A7J9MXY8_GOSSC</name>
<protein>
    <submittedName>
        <fullName evidence="1">Uncharacterized protein</fullName>
    </submittedName>
</protein>
<accession>A0A7J9MXY8</accession>
<feature type="non-terminal residue" evidence="1">
    <location>
        <position position="42"/>
    </location>
</feature>
<sequence>MDTKPTDPYRKKKIKSDILTNDYLIKDLSKVQYTISKLTNNI</sequence>
<keyword evidence="2" id="KW-1185">Reference proteome</keyword>
<comment type="caution">
    <text evidence="1">The sequence shown here is derived from an EMBL/GenBank/DDBJ whole genome shotgun (WGS) entry which is preliminary data.</text>
</comment>
<dbReference type="EMBL" id="JABFAF010228629">
    <property type="protein sequence ID" value="MBA0875828.1"/>
    <property type="molecule type" value="Genomic_DNA"/>
</dbReference>
<gene>
    <name evidence="1" type="ORF">Goshw_006250</name>
</gene>
<reference evidence="1 2" key="1">
    <citation type="journal article" date="2019" name="Genome Biol. Evol.">
        <title>Insights into the evolution of the New World diploid cottons (Gossypium, subgenus Houzingenia) based on genome sequencing.</title>
        <authorList>
            <person name="Grover C.E."/>
            <person name="Arick M.A. 2nd"/>
            <person name="Thrash A."/>
            <person name="Conover J.L."/>
            <person name="Sanders W.S."/>
            <person name="Peterson D.G."/>
            <person name="Frelichowski J.E."/>
            <person name="Scheffler J.A."/>
            <person name="Scheffler B.E."/>
            <person name="Wendel J.F."/>
        </authorList>
    </citation>
    <scope>NUCLEOTIDE SEQUENCE [LARGE SCALE GENOMIC DNA]</scope>
    <source>
        <strain evidence="1">1</strain>
        <tissue evidence="1">Leaf</tissue>
    </source>
</reference>
<proteinExistence type="predicted"/>
<dbReference type="AlphaFoldDB" id="A0A7J9MXY8"/>
<organism evidence="1 2">
    <name type="scientific">Gossypium schwendimanii</name>
    <name type="common">Cotton</name>
    <dbReference type="NCBI Taxonomy" id="34291"/>
    <lineage>
        <taxon>Eukaryota</taxon>
        <taxon>Viridiplantae</taxon>
        <taxon>Streptophyta</taxon>
        <taxon>Embryophyta</taxon>
        <taxon>Tracheophyta</taxon>
        <taxon>Spermatophyta</taxon>
        <taxon>Magnoliopsida</taxon>
        <taxon>eudicotyledons</taxon>
        <taxon>Gunneridae</taxon>
        <taxon>Pentapetalae</taxon>
        <taxon>rosids</taxon>
        <taxon>malvids</taxon>
        <taxon>Malvales</taxon>
        <taxon>Malvaceae</taxon>
        <taxon>Malvoideae</taxon>
        <taxon>Gossypium</taxon>
    </lineage>
</organism>